<dbReference type="NCBIfam" id="NF033233">
    <property type="entry name" value="twin_helix"/>
    <property type="match status" value="1"/>
</dbReference>
<evidence type="ECO:0008006" key="3">
    <source>
        <dbReference type="Google" id="ProtNLM"/>
    </source>
</evidence>
<keyword evidence="1" id="KW-1133">Transmembrane helix</keyword>
<keyword evidence="1" id="KW-0812">Transmembrane</keyword>
<evidence type="ECO:0000256" key="1">
    <source>
        <dbReference type="SAM" id="Phobius"/>
    </source>
</evidence>
<proteinExistence type="predicted"/>
<reference evidence="2" key="1">
    <citation type="submission" date="2018-06" db="EMBL/GenBank/DDBJ databases">
        <authorList>
            <person name="Zhirakovskaya E."/>
        </authorList>
    </citation>
    <scope>NUCLEOTIDE SEQUENCE</scope>
</reference>
<name>A0A3B0Z3P2_9ZZZZ</name>
<gene>
    <name evidence="2" type="ORF">MNBD_GAMMA12-1895</name>
</gene>
<protein>
    <recommendedName>
        <fullName evidence="3">DUF2909 domain-containing protein</fullName>
    </recommendedName>
</protein>
<dbReference type="Pfam" id="PF11137">
    <property type="entry name" value="DUF2909"/>
    <property type="match status" value="1"/>
</dbReference>
<dbReference type="AlphaFoldDB" id="A0A3B0Z3P2"/>
<keyword evidence="1" id="KW-0472">Membrane</keyword>
<accession>A0A3B0Z3P2</accession>
<organism evidence="2">
    <name type="scientific">hydrothermal vent metagenome</name>
    <dbReference type="NCBI Taxonomy" id="652676"/>
    <lineage>
        <taxon>unclassified sequences</taxon>
        <taxon>metagenomes</taxon>
        <taxon>ecological metagenomes</taxon>
    </lineage>
</organism>
<feature type="transmembrane region" description="Helical" evidence="1">
    <location>
        <begin position="46"/>
        <end position="69"/>
    </location>
</feature>
<dbReference type="InterPro" id="IPR021313">
    <property type="entry name" value="DUF2909"/>
</dbReference>
<sequence>MVKMIIVLAFFAIVFSLGSAMFHLVSNKKGDPDKIKADSNNLFKSLAWRIGLSVSLFLFLIISYFAGWVKPEGSLIKIMEHNATQSTTQRPVTKETQKDPQ</sequence>
<dbReference type="EMBL" id="UOFL01000256">
    <property type="protein sequence ID" value="VAW82883.1"/>
    <property type="molecule type" value="Genomic_DNA"/>
</dbReference>
<evidence type="ECO:0000313" key="2">
    <source>
        <dbReference type="EMBL" id="VAW82883.1"/>
    </source>
</evidence>